<feature type="transmembrane region" description="Helical" evidence="6">
    <location>
        <begin position="147"/>
        <end position="167"/>
    </location>
</feature>
<accession>A0A493SWY6</accession>
<dbReference type="GO" id="GO:0016020">
    <property type="term" value="C:membrane"/>
    <property type="evidence" value="ECO:0007669"/>
    <property type="project" value="UniProtKB-SubCell"/>
</dbReference>
<dbReference type="GeneTree" id="ENSGT00390000004700"/>
<feature type="transmembrane region" description="Helical" evidence="6">
    <location>
        <begin position="218"/>
        <end position="243"/>
    </location>
</feature>
<evidence type="ECO:0000256" key="4">
    <source>
        <dbReference type="ARBA" id="ARBA00022989"/>
    </source>
</evidence>
<evidence type="ECO:0000256" key="5">
    <source>
        <dbReference type="ARBA" id="ARBA00023136"/>
    </source>
</evidence>
<dbReference type="Proteomes" id="UP000016666">
    <property type="component" value="Chromosome 24"/>
</dbReference>
<dbReference type="Pfam" id="PF12304">
    <property type="entry name" value="BCLP"/>
    <property type="match status" value="1"/>
</dbReference>
<reference evidence="7 8" key="1">
    <citation type="submission" date="2017-10" db="EMBL/GenBank/DDBJ databases">
        <title>A new Pekin duck reference genome.</title>
        <authorList>
            <person name="Hou Z.-C."/>
            <person name="Zhou Z.-K."/>
            <person name="Zhu F."/>
            <person name="Hou S.-S."/>
        </authorList>
    </citation>
    <scope>NUCLEOTIDE SEQUENCE [LARGE SCALE GENOMIC DNA]</scope>
</reference>
<proteinExistence type="inferred from homology"/>
<evidence type="ECO:0000256" key="1">
    <source>
        <dbReference type="ARBA" id="ARBA00004141"/>
    </source>
</evidence>
<sequence>MSPSLDGETLPYCCIYLLECSVPVPSSGAAIRGGCIAPRSSTPSRDVLGQAAGPHQGPLFPQLLSLHHGSDPRGAGWGSGLHAWAASSCHPATSSSPLPCHLLWGCPQMPCAGHPVPCSLSAQPPLSSSPGHHDPGSHQRVLMKTGLILLIIGHLNFITGALVHGIVLRFVVSLRDAVSLQYAVSNTASAIAALLTISCGLSALMLSRYFAPAALKWAVLALSASSSLGSLSCLPGLAVAIGLTLGSRGRVLLAPCALTDAALAPLARQCPFDPTRVYSSTLSLWFISLMLGSLGVVFSIRCLLLAVELLHLSCCCHRVRRQKVSLQTAPVDSPDPGLCLGLLSLDSVETAQL</sequence>
<reference evidence="7" key="2">
    <citation type="submission" date="2025-08" db="UniProtKB">
        <authorList>
            <consortium name="Ensembl"/>
        </authorList>
    </citation>
    <scope>IDENTIFICATION</scope>
</reference>
<evidence type="ECO:0000256" key="3">
    <source>
        <dbReference type="ARBA" id="ARBA00022692"/>
    </source>
</evidence>
<evidence type="ECO:0000313" key="7">
    <source>
        <dbReference type="Ensembl" id="ENSAPLP00000018106.1"/>
    </source>
</evidence>
<dbReference type="Ensembl" id="ENSAPLT00000018145.1">
    <property type="protein sequence ID" value="ENSAPLP00000018106.1"/>
    <property type="gene ID" value="ENSAPLG00000028668.1"/>
</dbReference>
<comment type="similarity">
    <text evidence="2">Belongs to the TMEM54 family.</text>
</comment>
<evidence type="ECO:0000256" key="2">
    <source>
        <dbReference type="ARBA" id="ARBA00011030"/>
    </source>
</evidence>
<keyword evidence="5 6" id="KW-0472">Membrane</keyword>
<feature type="transmembrane region" description="Helical" evidence="6">
    <location>
        <begin position="187"/>
        <end position="206"/>
    </location>
</feature>
<evidence type="ECO:0000256" key="6">
    <source>
        <dbReference type="SAM" id="Phobius"/>
    </source>
</evidence>
<name>A0A493SWY6_ANAPP</name>
<dbReference type="InterPro" id="IPR020977">
    <property type="entry name" value="Beta-casein-like"/>
</dbReference>
<evidence type="ECO:0000313" key="8">
    <source>
        <dbReference type="Proteomes" id="UP000016666"/>
    </source>
</evidence>
<organism evidence="7 8">
    <name type="scientific">Anas platyrhynchos platyrhynchos</name>
    <name type="common">Northern mallard</name>
    <dbReference type="NCBI Taxonomy" id="8840"/>
    <lineage>
        <taxon>Eukaryota</taxon>
        <taxon>Metazoa</taxon>
        <taxon>Chordata</taxon>
        <taxon>Craniata</taxon>
        <taxon>Vertebrata</taxon>
        <taxon>Euteleostomi</taxon>
        <taxon>Archelosauria</taxon>
        <taxon>Archosauria</taxon>
        <taxon>Dinosauria</taxon>
        <taxon>Saurischia</taxon>
        <taxon>Theropoda</taxon>
        <taxon>Coelurosauria</taxon>
        <taxon>Aves</taxon>
        <taxon>Neognathae</taxon>
        <taxon>Galloanserae</taxon>
        <taxon>Anseriformes</taxon>
        <taxon>Anatidae</taxon>
        <taxon>Anatinae</taxon>
        <taxon>Anas</taxon>
    </lineage>
</organism>
<protein>
    <submittedName>
        <fullName evidence="7">Transmembrane protein 54</fullName>
    </submittedName>
</protein>
<dbReference type="PANTHER" id="PTHR31258:SF2">
    <property type="entry name" value="TRANSMEMBRANE PROTEIN 54"/>
    <property type="match status" value="1"/>
</dbReference>
<comment type="subcellular location">
    <subcellularLocation>
        <location evidence="1">Membrane</location>
        <topology evidence="1">Multi-pass membrane protein</topology>
    </subcellularLocation>
</comment>
<keyword evidence="8" id="KW-1185">Reference proteome</keyword>
<dbReference type="AlphaFoldDB" id="A0A493SWY6"/>
<keyword evidence="3 6" id="KW-0812">Transmembrane</keyword>
<gene>
    <name evidence="7" type="primary">TMEM54</name>
</gene>
<reference evidence="7" key="3">
    <citation type="submission" date="2025-09" db="UniProtKB">
        <authorList>
            <consortium name="Ensembl"/>
        </authorList>
    </citation>
    <scope>IDENTIFICATION</scope>
</reference>
<keyword evidence="4 6" id="KW-1133">Transmembrane helix</keyword>
<feature type="transmembrane region" description="Helical" evidence="6">
    <location>
        <begin position="284"/>
        <end position="312"/>
    </location>
</feature>
<dbReference type="PANTHER" id="PTHR31258">
    <property type="entry name" value="KERATINOCYTE-ASSOCIATED PROTEIN 3"/>
    <property type="match status" value="1"/>
</dbReference>